<dbReference type="EnsemblPlants" id="OMERI05G03660.3">
    <property type="protein sequence ID" value="OMERI05G03660.3"/>
    <property type="gene ID" value="OMERI05G03660"/>
</dbReference>
<evidence type="ECO:0000313" key="2">
    <source>
        <dbReference type="EnsemblPlants" id="OMERI05G03660.3"/>
    </source>
</evidence>
<protein>
    <submittedName>
        <fullName evidence="2">Uncharacterized protein</fullName>
    </submittedName>
</protein>
<sequence length="122" mass="12987">MTTDEVPMAAAPLLSTMHPCQLPLQVSWPSSSPRSLSSRWPLPACLRALAAAVGLELDKVAVGSSIEKAAAVTAWLGLVEKAFWKMAATLSQEETIATTNPPRKNKNHYHLAPSPPPPAPVL</sequence>
<organism evidence="2">
    <name type="scientific">Oryza meridionalis</name>
    <dbReference type="NCBI Taxonomy" id="40149"/>
    <lineage>
        <taxon>Eukaryota</taxon>
        <taxon>Viridiplantae</taxon>
        <taxon>Streptophyta</taxon>
        <taxon>Embryophyta</taxon>
        <taxon>Tracheophyta</taxon>
        <taxon>Spermatophyta</taxon>
        <taxon>Magnoliopsida</taxon>
        <taxon>Liliopsida</taxon>
        <taxon>Poales</taxon>
        <taxon>Poaceae</taxon>
        <taxon>BOP clade</taxon>
        <taxon>Oryzoideae</taxon>
        <taxon>Oryzeae</taxon>
        <taxon>Oryzinae</taxon>
        <taxon>Oryza</taxon>
    </lineage>
</organism>
<dbReference type="Proteomes" id="UP000008021">
    <property type="component" value="Chromosome 5"/>
</dbReference>
<dbReference type="AlphaFoldDB" id="A0A0E0DM68"/>
<name>A0A0E0DM68_9ORYZ</name>
<accession>A0A0E0DM68</accession>
<feature type="compositionally biased region" description="Pro residues" evidence="1">
    <location>
        <begin position="113"/>
        <end position="122"/>
    </location>
</feature>
<dbReference type="HOGENOM" id="CLU_2030439_0_0_1"/>
<keyword evidence="3" id="KW-1185">Reference proteome</keyword>
<evidence type="ECO:0000313" key="3">
    <source>
        <dbReference type="Proteomes" id="UP000008021"/>
    </source>
</evidence>
<evidence type="ECO:0000256" key="1">
    <source>
        <dbReference type="SAM" id="MobiDB-lite"/>
    </source>
</evidence>
<feature type="region of interest" description="Disordered" evidence="1">
    <location>
        <begin position="94"/>
        <end position="122"/>
    </location>
</feature>
<proteinExistence type="predicted"/>
<reference evidence="2" key="2">
    <citation type="submission" date="2018-05" db="EMBL/GenBank/DDBJ databases">
        <title>OmerRS3 (Oryza meridionalis Reference Sequence Version 3).</title>
        <authorList>
            <person name="Zhang J."/>
            <person name="Kudrna D."/>
            <person name="Lee S."/>
            <person name="Talag J."/>
            <person name="Welchert J."/>
            <person name="Wing R.A."/>
        </authorList>
    </citation>
    <scope>NUCLEOTIDE SEQUENCE [LARGE SCALE GENOMIC DNA]</scope>
    <source>
        <strain evidence="2">cv. OR44</strain>
    </source>
</reference>
<reference evidence="2" key="1">
    <citation type="submission" date="2015-04" db="UniProtKB">
        <authorList>
            <consortium name="EnsemblPlants"/>
        </authorList>
    </citation>
    <scope>IDENTIFICATION</scope>
</reference>
<dbReference type="Gramene" id="OMERI05G03660.3">
    <property type="protein sequence ID" value="OMERI05G03660.3"/>
    <property type="gene ID" value="OMERI05G03660"/>
</dbReference>